<dbReference type="PANTHER" id="PTHR23028:SF53">
    <property type="entry name" value="ACYL_TRANSF_3 DOMAIN-CONTAINING PROTEIN"/>
    <property type="match status" value="1"/>
</dbReference>
<dbReference type="EMBL" id="CP033614">
    <property type="protein sequence ID" value="AYV56179.1"/>
    <property type="molecule type" value="Genomic_DNA"/>
</dbReference>
<dbReference type="InterPro" id="IPR050879">
    <property type="entry name" value="Acyltransferase_3"/>
</dbReference>
<dbReference type="KEGG" id="lkm:EFP84_12090"/>
<feature type="transmembrane region" description="Helical" evidence="1">
    <location>
        <begin position="25"/>
        <end position="45"/>
    </location>
</feature>
<accession>A0AAD0UQP5</accession>
<feature type="transmembrane region" description="Helical" evidence="1">
    <location>
        <begin position="351"/>
        <end position="371"/>
    </location>
</feature>
<keyword evidence="3" id="KW-0012">Acyltransferase</keyword>
<protein>
    <submittedName>
        <fullName evidence="3">Acyltransferase</fullName>
    </submittedName>
</protein>
<dbReference type="GO" id="GO:0016020">
    <property type="term" value="C:membrane"/>
    <property type="evidence" value="ECO:0007669"/>
    <property type="project" value="TreeGrafter"/>
</dbReference>
<gene>
    <name evidence="3" type="ORF">EFP84_12090</name>
</gene>
<keyword evidence="1" id="KW-1133">Transmembrane helix</keyword>
<feature type="transmembrane region" description="Helical" evidence="1">
    <location>
        <begin position="174"/>
        <end position="190"/>
    </location>
</feature>
<feature type="transmembrane region" description="Helical" evidence="1">
    <location>
        <begin position="94"/>
        <end position="116"/>
    </location>
</feature>
<feature type="transmembrane region" description="Helical" evidence="1">
    <location>
        <begin position="65"/>
        <end position="82"/>
    </location>
</feature>
<keyword evidence="3" id="KW-0808">Transferase</keyword>
<evidence type="ECO:0000313" key="4">
    <source>
        <dbReference type="Proteomes" id="UP000276407"/>
    </source>
</evidence>
<dbReference type="GO" id="GO:0016747">
    <property type="term" value="F:acyltransferase activity, transferring groups other than amino-acyl groups"/>
    <property type="evidence" value="ECO:0007669"/>
    <property type="project" value="InterPro"/>
</dbReference>
<sequence length="424" mass="49162">MKRTIFSYLFSPFLKNEKEVQSLNGIRAIAILLVITYHVWLPFGVAGFPQIIKNVISNFNSGVDLFFVLSGFLIYSGILKYSDRPERFDKKRFFFARSLRIFPAYYFCLSILYLYYQGQFDRLSLIKNPNEFQLAEIKSVSEVLRSSYADFLYISNYTKQRLSLVGWSLSIEEQFYLILPFFTTLFLFRFNAKRRILILSALYAIPLIFRIIYVVRDADLGVLIYSHTRMDSLVIGMILAEIKVLSPRRGFQSVPAPINAVRNHNVDLDEPNPQTTSSLIDPKLIDTFLLFFGIAALTIGHMFPLEHWFRKTFGYNFFNVGYAIWIYLSLNDQGRIARVLSSAIFRPIARLSYTMYLWNILIAGIAVSKVFSGVSQPHAGHFLFAILTAIVYCFLFSWLLYLIVEKPFLILKERILSSEKSTRE</sequence>
<feature type="transmembrane region" description="Helical" evidence="1">
    <location>
        <begin position="197"/>
        <end position="216"/>
    </location>
</feature>
<evidence type="ECO:0000256" key="1">
    <source>
        <dbReference type="SAM" id="Phobius"/>
    </source>
</evidence>
<keyword evidence="1" id="KW-0812">Transmembrane</keyword>
<proteinExistence type="predicted"/>
<dbReference type="PANTHER" id="PTHR23028">
    <property type="entry name" value="ACETYLTRANSFERASE"/>
    <property type="match status" value="1"/>
</dbReference>
<name>A0AAD0UQP5_9LEPT</name>
<dbReference type="Proteomes" id="UP000276407">
    <property type="component" value="Chromosome 1"/>
</dbReference>
<feature type="domain" description="Acyltransferase 3" evidence="2">
    <location>
        <begin position="21"/>
        <end position="400"/>
    </location>
</feature>
<feature type="transmembrane region" description="Helical" evidence="1">
    <location>
        <begin position="383"/>
        <end position="404"/>
    </location>
</feature>
<dbReference type="AlphaFoldDB" id="A0AAD0UQP5"/>
<dbReference type="GO" id="GO:0009103">
    <property type="term" value="P:lipopolysaccharide biosynthetic process"/>
    <property type="evidence" value="ECO:0007669"/>
    <property type="project" value="TreeGrafter"/>
</dbReference>
<reference evidence="3 4" key="1">
    <citation type="submission" date="2018-11" db="EMBL/GenBank/DDBJ databases">
        <title>Complete genome sequence of Leptospira kmetyi isolate LS 001/16 from soil sample associated with a leptospirosis patient in Kelantan.</title>
        <authorList>
            <person name="Muhammad Yusoff F."/>
            <person name="Muhammad Yusoff S."/>
            <person name="Ahmad M.N."/>
            <person name="Yusof N.Y."/>
            <person name="Aziah I."/>
        </authorList>
    </citation>
    <scope>NUCLEOTIDE SEQUENCE [LARGE SCALE GENOMIC DNA]</scope>
    <source>
        <strain evidence="3 4">LS 001/16</strain>
    </source>
</reference>
<organism evidence="3 4">
    <name type="scientific">Leptospira kmetyi</name>
    <dbReference type="NCBI Taxonomy" id="408139"/>
    <lineage>
        <taxon>Bacteria</taxon>
        <taxon>Pseudomonadati</taxon>
        <taxon>Spirochaetota</taxon>
        <taxon>Spirochaetia</taxon>
        <taxon>Leptospirales</taxon>
        <taxon>Leptospiraceae</taxon>
        <taxon>Leptospira</taxon>
    </lineage>
</organism>
<dbReference type="InterPro" id="IPR002656">
    <property type="entry name" value="Acyl_transf_3_dom"/>
</dbReference>
<evidence type="ECO:0000313" key="3">
    <source>
        <dbReference type="EMBL" id="AYV56179.1"/>
    </source>
</evidence>
<keyword evidence="1" id="KW-0472">Membrane</keyword>
<dbReference type="RefSeq" id="WP_123179724.1">
    <property type="nucleotide sequence ID" value="NZ_CP033614.1"/>
</dbReference>
<feature type="transmembrane region" description="Helical" evidence="1">
    <location>
        <begin position="284"/>
        <end position="301"/>
    </location>
</feature>
<dbReference type="Pfam" id="PF01757">
    <property type="entry name" value="Acyl_transf_3"/>
    <property type="match status" value="1"/>
</dbReference>
<evidence type="ECO:0000259" key="2">
    <source>
        <dbReference type="Pfam" id="PF01757"/>
    </source>
</evidence>